<dbReference type="PROSITE" id="PS00889">
    <property type="entry name" value="CNMP_BINDING_2"/>
    <property type="match status" value="1"/>
</dbReference>
<dbReference type="InterPro" id="IPR018490">
    <property type="entry name" value="cNMP-bd_dom_sf"/>
</dbReference>
<dbReference type="InterPro" id="IPR018488">
    <property type="entry name" value="cNMP-bd_CS"/>
</dbReference>
<keyword evidence="2" id="KW-0238">DNA-binding</keyword>
<sequence length="226" mass="24574">MDEQTADQARKILHRVGQPFSFRRGEILMSFGAPSDDVVLIASGSVKVVLSEQTGAQLVAGPYGPGELIGELGVLDRRPRTATVVALHDGAGVRVAAPVFRRLFERDRDVMLLVNATLRARLHKADNRQLAIASQHVATRVAAQLLEWAEKFGTPEGRGIAVRGNTQEDLAGAVVASAKSVDAALKSLRDDGLIRTRRLCYLLTDPALLASLLQRPGWRPGKRRYP</sequence>
<dbReference type="CDD" id="cd00038">
    <property type="entry name" value="CAP_ED"/>
    <property type="match status" value="1"/>
</dbReference>
<dbReference type="InterPro" id="IPR014710">
    <property type="entry name" value="RmlC-like_jellyroll"/>
</dbReference>
<dbReference type="InterPro" id="IPR036390">
    <property type="entry name" value="WH_DNA-bd_sf"/>
</dbReference>
<comment type="caution">
    <text evidence="6">The sequence shown here is derived from an EMBL/GenBank/DDBJ whole genome shotgun (WGS) entry which is preliminary data.</text>
</comment>
<name>A0ABW5FZD0_9PSEU</name>
<dbReference type="Pfam" id="PF13545">
    <property type="entry name" value="HTH_Crp_2"/>
    <property type="match status" value="1"/>
</dbReference>
<dbReference type="RefSeq" id="WP_378267278.1">
    <property type="nucleotide sequence ID" value="NZ_JBHUKR010000011.1"/>
</dbReference>
<keyword evidence="3" id="KW-0804">Transcription</keyword>
<keyword evidence="1" id="KW-0805">Transcription regulation</keyword>
<dbReference type="PANTHER" id="PTHR24567">
    <property type="entry name" value="CRP FAMILY TRANSCRIPTIONAL REGULATORY PROTEIN"/>
    <property type="match status" value="1"/>
</dbReference>
<evidence type="ECO:0000259" key="5">
    <source>
        <dbReference type="PROSITE" id="PS51063"/>
    </source>
</evidence>
<dbReference type="InterPro" id="IPR000595">
    <property type="entry name" value="cNMP-bd_dom"/>
</dbReference>
<dbReference type="SUPFAM" id="SSF46785">
    <property type="entry name" value="Winged helix' DNA-binding domain"/>
    <property type="match status" value="1"/>
</dbReference>
<dbReference type="PANTHER" id="PTHR24567:SF68">
    <property type="entry name" value="DNA-BINDING TRANSCRIPTIONAL DUAL REGULATOR CRP"/>
    <property type="match status" value="1"/>
</dbReference>
<proteinExistence type="predicted"/>
<dbReference type="InterPro" id="IPR036388">
    <property type="entry name" value="WH-like_DNA-bd_sf"/>
</dbReference>
<dbReference type="Pfam" id="PF00027">
    <property type="entry name" value="cNMP_binding"/>
    <property type="match status" value="1"/>
</dbReference>
<dbReference type="Gene3D" id="2.60.120.10">
    <property type="entry name" value="Jelly Rolls"/>
    <property type="match status" value="1"/>
</dbReference>
<evidence type="ECO:0000259" key="4">
    <source>
        <dbReference type="PROSITE" id="PS50042"/>
    </source>
</evidence>
<dbReference type="EMBL" id="JBHUKR010000011">
    <property type="protein sequence ID" value="MFD2419276.1"/>
    <property type="molecule type" value="Genomic_DNA"/>
</dbReference>
<reference evidence="7" key="1">
    <citation type="journal article" date="2019" name="Int. J. Syst. Evol. Microbiol.">
        <title>The Global Catalogue of Microorganisms (GCM) 10K type strain sequencing project: providing services to taxonomists for standard genome sequencing and annotation.</title>
        <authorList>
            <consortium name="The Broad Institute Genomics Platform"/>
            <consortium name="The Broad Institute Genome Sequencing Center for Infectious Disease"/>
            <person name="Wu L."/>
            <person name="Ma J."/>
        </authorList>
    </citation>
    <scope>NUCLEOTIDE SEQUENCE [LARGE SCALE GENOMIC DNA]</scope>
    <source>
        <strain evidence="7">CGMCC 4.7645</strain>
    </source>
</reference>
<dbReference type="InterPro" id="IPR012318">
    <property type="entry name" value="HTH_CRP"/>
</dbReference>
<evidence type="ECO:0000256" key="1">
    <source>
        <dbReference type="ARBA" id="ARBA00023015"/>
    </source>
</evidence>
<dbReference type="SMART" id="SM00100">
    <property type="entry name" value="cNMP"/>
    <property type="match status" value="1"/>
</dbReference>
<keyword evidence="7" id="KW-1185">Reference proteome</keyword>
<evidence type="ECO:0000313" key="7">
    <source>
        <dbReference type="Proteomes" id="UP001597417"/>
    </source>
</evidence>
<accession>A0ABW5FZD0</accession>
<dbReference type="PROSITE" id="PS50042">
    <property type="entry name" value="CNMP_BINDING_3"/>
    <property type="match status" value="1"/>
</dbReference>
<dbReference type="Proteomes" id="UP001597417">
    <property type="component" value="Unassembled WGS sequence"/>
</dbReference>
<dbReference type="InterPro" id="IPR050397">
    <property type="entry name" value="Env_Response_Regulators"/>
</dbReference>
<evidence type="ECO:0000256" key="2">
    <source>
        <dbReference type="ARBA" id="ARBA00023125"/>
    </source>
</evidence>
<dbReference type="SUPFAM" id="SSF51206">
    <property type="entry name" value="cAMP-binding domain-like"/>
    <property type="match status" value="1"/>
</dbReference>
<dbReference type="PROSITE" id="PS51063">
    <property type="entry name" value="HTH_CRP_2"/>
    <property type="match status" value="1"/>
</dbReference>
<feature type="domain" description="HTH crp-type" evidence="5">
    <location>
        <begin position="135"/>
        <end position="207"/>
    </location>
</feature>
<protein>
    <submittedName>
        <fullName evidence="6">Crp/Fnr family transcriptional regulator</fullName>
    </submittedName>
</protein>
<dbReference type="Gene3D" id="1.10.10.10">
    <property type="entry name" value="Winged helix-like DNA-binding domain superfamily/Winged helix DNA-binding domain"/>
    <property type="match status" value="1"/>
</dbReference>
<organism evidence="6 7">
    <name type="scientific">Amycolatopsis pigmentata</name>
    <dbReference type="NCBI Taxonomy" id="450801"/>
    <lineage>
        <taxon>Bacteria</taxon>
        <taxon>Bacillati</taxon>
        <taxon>Actinomycetota</taxon>
        <taxon>Actinomycetes</taxon>
        <taxon>Pseudonocardiales</taxon>
        <taxon>Pseudonocardiaceae</taxon>
        <taxon>Amycolatopsis</taxon>
    </lineage>
</organism>
<feature type="domain" description="Cyclic nucleotide-binding" evidence="4">
    <location>
        <begin position="22"/>
        <end position="104"/>
    </location>
</feature>
<evidence type="ECO:0000313" key="6">
    <source>
        <dbReference type="EMBL" id="MFD2419276.1"/>
    </source>
</evidence>
<evidence type="ECO:0000256" key="3">
    <source>
        <dbReference type="ARBA" id="ARBA00023163"/>
    </source>
</evidence>
<gene>
    <name evidence="6" type="ORF">ACFSXZ_23365</name>
</gene>